<dbReference type="EMBL" id="RBAH01000016">
    <property type="protein sequence ID" value="RKN79134.1"/>
    <property type="molecule type" value="Genomic_DNA"/>
</dbReference>
<evidence type="ECO:0000313" key="1">
    <source>
        <dbReference type="EMBL" id="RKN79134.1"/>
    </source>
</evidence>
<proteinExistence type="predicted"/>
<reference evidence="1 2" key="1">
    <citation type="journal article" date="2007" name="Int. J. Syst. Evol. Microbiol.">
        <title>Paenibacillus ginsengarvi sp. nov., isolated from soil from ginseng cultivation.</title>
        <authorList>
            <person name="Yoon M.H."/>
            <person name="Ten L.N."/>
            <person name="Im W.T."/>
        </authorList>
    </citation>
    <scope>NUCLEOTIDE SEQUENCE [LARGE SCALE GENOMIC DNA]</scope>
    <source>
        <strain evidence="1 2">KCTC 13059</strain>
    </source>
</reference>
<dbReference type="AlphaFoldDB" id="A0A3B0C4I3"/>
<dbReference type="SUPFAM" id="SSF53850">
    <property type="entry name" value="Periplasmic binding protein-like II"/>
    <property type="match status" value="1"/>
</dbReference>
<keyword evidence="2" id="KW-1185">Reference proteome</keyword>
<dbReference type="PROSITE" id="PS51257">
    <property type="entry name" value="PROKAR_LIPOPROTEIN"/>
    <property type="match status" value="1"/>
</dbReference>
<sequence>MNTRRILVFLCLIVCFGSGCKKKESPDVMINLNEQYAITVMYYSDQSFIDKYGKYFMKKFPTIKLIMIPYPAVRVNEDIVAIMSEYVKQHNPDILFLPNYGVYRDFARSGKLTALDEWITIDRYPLEDYHQGVLDVLRSADERSIYGLSPTFTSRVLFYNKELFDSNNIPYPSNHMTWMELFKLASVFKQGKGLELESNKSYDLLKELGTRQGLTMLNNNGTSARLNTPEWKGVWETAATAYRYQNLQTNNPNGQPSFLKGTSAMFLANSYNMENIPSSISWGVVTEPIDSNREKSSYSLYLDGIFAVHSQADERNKLAAWEFIKYINSEEMASILLEERPNTPTSRKNSFMQYNNKEKASALYGLTSWTRPVLEKVPQRFFNSLETIAVEKLDGVITGSVSIEDALMDLQTEAEKILSEK</sequence>
<dbReference type="Gene3D" id="3.40.190.10">
    <property type="entry name" value="Periplasmic binding protein-like II"/>
    <property type="match status" value="1"/>
</dbReference>
<protein>
    <submittedName>
        <fullName evidence="1">Extracellular solute-binding protein</fullName>
    </submittedName>
</protein>
<dbReference type="OrthoDB" id="2675752at2"/>
<gene>
    <name evidence="1" type="ORF">D7M11_20840</name>
</gene>
<name>A0A3B0C4I3_9BACL</name>
<evidence type="ECO:0000313" key="2">
    <source>
        <dbReference type="Proteomes" id="UP000282311"/>
    </source>
</evidence>
<dbReference type="Proteomes" id="UP000282311">
    <property type="component" value="Unassembled WGS sequence"/>
</dbReference>
<organism evidence="1 2">
    <name type="scientific">Paenibacillus ginsengarvi</name>
    <dbReference type="NCBI Taxonomy" id="400777"/>
    <lineage>
        <taxon>Bacteria</taxon>
        <taxon>Bacillati</taxon>
        <taxon>Bacillota</taxon>
        <taxon>Bacilli</taxon>
        <taxon>Bacillales</taxon>
        <taxon>Paenibacillaceae</taxon>
        <taxon>Paenibacillus</taxon>
    </lineage>
</organism>
<comment type="caution">
    <text evidence="1">The sequence shown here is derived from an EMBL/GenBank/DDBJ whole genome shotgun (WGS) entry which is preliminary data.</text>
</comment>
<dbReference type="InterPro" id="IPR006059">
    <property type="entry name" value="SBP"/>
</dbReference>
<dbReference type="Pfam" id="PF13416">
    <property type="entry name" value="SBP_bac_8"/>
    <property type="match status" value="1"/>
</dbReference>
<accession>A0A3B0C4I3</accession>
<dbReference type="PANTHER" id="PTHR43649:SF12">
    <property type="entry name" value="DIACETYLCHITOBIOSE BINDING PROTEIN DASA"/>
    <property type="match status" value="1"/>
</dbReference>
<dbReference type="PANTHER" id="PTHR43649">
    <property type="entry name" value="ARABINOSE-BINDING PROTEIN-RELATED"/>
    <property type="match status" value="1"/>
</dbReference>
<dbReference type="InterPro" id="IPR050490">
    <property type="entry name" value="Bact_solute-bd_prot1"/>
</dbReference>